<reference evidence="1 2" key="1">
    <citation type="journal article" date="2013" name="Environ. Microbiol.">
        <title>Genome analysis of Chitinivibrio alkaliphilus gen. nov., sp. nov., a novel extremely haloalkaliphilic anaerobic chitinolytic bacterium from the candidate phylum Termite Group 3.</title>
        <authorList>
            <person name="Sorokin D.Y."/>
            <person name="Gumerov V.M."/>
            <person name="Rakitin A.L."/>
            <person name="Beletsky A.V."/>
            <person name="Damste J.S."/>
            <person name="Muyzer G."/>
            <person name="Mardanov A.V."/>
            <person name="Ravin N.V."/>
        </authorList>
    </citation>
    <scope>NUCLEOTIDE SEQUENCE [LARGE SCALE GENOMIC DNA]</scope>
    <source>
        <strain evidence="1 2">ACht1</strain>
    </source>
</reference>
<comment type="caution">
    <text evidence="1">The sequence shown here is derived from an EMBL/GenBank/DDBJ whole genome shotgun (WGS) entry which is preliminary data.</text>
</comment>
<organism evidence="1 2">
    <name type="scientific">Chitinivibrio alkaliphilus ACht1</name>
    <dbReference type="NCBI Taxonomy" id="1313304"/>
    <lineage>
        <taxon>Bacteria</taxon>
        <taxon>Pseudomonadati</taxon>
        <taxon>Fibrobacterota</taxon>
        <taxon>Chitinivibrionia</taxon>
        <taxon>Chitinivibrionales</taxon>
        <taxon>Chitinivibrionaceae</taxon>
        <taxon>Chitinivibrio</taxon>
    </lineage>
</organism>
<sequence length="290" mass="33801">MKLFVCSVCMGFVFLGCGTRQRLESLQTDMEVIMEKEHNRDLLPRYMPDIIRLTESLSRIEQEPHINDSIYHHYAAIYDTAQMITEQFYGLSDSAVSDLHRNMSSVHQVLLSHIERLVEVQYDAARCGHTLKESMNRLNRAGYLIQTLPHDGSPSTDSLLNILSYTQEQQHLRITNAHQARYSLWAARQMSRISHVEDSLQNEGGQRPGISISNIHFSTQGFHRTENYRREAVLLLCGPIDLQYLDEKTRGVYIRIIEDMVSDMEEDEYYEFARRLDEITTRDMDYTGEW</sequence>
<gene>
    <name evidence="1" type="ORF">CALK_2395</name>
</gene>
<evidence type="ECO:0000313" key="2">
    <source>
        <dbReference type="Proteomes" id="UP000017148"/>
    </source>
</evidence>
<dbReference type="EMBL" id="ASJR01000033">
    <property type="protein sequence ID" value="ERP30785.1"/>
    <property type="molecule type" value="Genomic_DNA"/>
</dbReference>
<proteinExistence type="predicted"/>
<protein>
    <recommendedName>
        <fullName evidence="3">Lipoprotein</fullName>
    </recommendedName>
</protein>
<name>U7D8M5_9BACT</name>
<dbReference type="PROSITE" id="PS51257">
    <property type="entry name" value="PROKAR_LIPOPROTEIN"/>
    <property type="match status" value="1"/>
</dbReference>
<evidence type="ECO:0008006" key="3">
    <source>
        <dbReference type="Google" id="ProtNLM"/>
    </source>
</evidence>
<evidence type="ECO:0000313" key="1">
    <source>
        <dbReference type="EMBL" id="ERP30785.1"/>
    </source>
</evidence>
<dbReference type="AlphaFoldDB" id="U7D8M5"/>
<keyword evidence="2" id="KW-1185">Reference proteome</keyword>
<dbReference type="Proteomes" id="UP000017148">
    <property type="component" value="Unassembled WGS sequence"/>
</dbReference>
<accession>U7D8M5</accession>